<evidence type="ECO:0000313" key="3">
    <source>
        <dbReference type="Proteomes" id="UP000886998"/>
    </source>
</evidence>
<name>A0A8X7C9T4_9ARAC</name>
<dbReference type="OrthoDB" id="8193306at2759"/>
<protein>
    <submittedName>
        <fullName evidence="2">Uncharacterized protein</fullName>
    </submittedName>
</protein>
<comment type="caution">
    <text evidence="2">The sequence shown here is derived from an EMBL/GenBank/DDBJ whole genome shotgun (WGS) entry which is preliminary data.</text>
</comment>
<evidence type="ECO:0000256" key="1">
    <source>
        <dbReference type="SAM" id="MobiDB-lite"/>
    </source>
</evidence>
<dbReference type="Proteomes" id="UP000886998">
    <property type="component" value="Unassembled WGS sequence"/>
</dbReference>
<keyword evidence="3" id="KW-1185">Reference proteome</keyword>
<gene>
    <name evidence="2" type="ORF">TNIN_68121</name>
</gene>
<feature type="region of interest" description="Disordered" evidence="1">
    <location>
        <begin position="1"/>
        <end position="24"/>
    </location>
</feature>
<sequence length="83" mass="9681">MGKNCSWLAHSSSQNSHSQPSSMNDLEDLEIRQIVAENMKLGISSLHAWIKWFESLLHLSYRLDIKKLSVWKADRLLMDARKR</sequence>
<reference evidence="2" key="1">
    <citation type="submission" date="2020-08" db="EMBL/GenBank/DDBJ databases">
        <title>Multicomponent nature underlies the extraordinary mechanical properties of spider dragline silk.</title>
        <authorList>
            <person name="Kono N."/>
            <person name="Nakamura H."/>
            <person name="Mori M."/>
            <person name="Yoshida Y."/>
            <person name="Ohtoshi R."/>
            <person name="Malay A.D."/>
            <person name="Moran D.A.P."/>
            <person name="Tomita M."/>
            <person name="Numata K."/>
            <person name="Arakawa K."/>
        </authorList>
    </citation>
    <scope>NUCLEOTIDE SEQUENCE</scope>
</reference>
<feature type="compositionally biased region" description="Low complexity" evidence="1">
    <location>
        <begin position="10"/>
        <end position="22"/>
    </location>
</feature>
<proteinExistence type="predicted"/>
<dbReference type="EMBL" id="BMAV01013560">
    <property type="protein sequence ID" value="GFY61320.1"/>
    <property type="molecule type" value="Genomic_DNA"/>
</dbReference>
<dbReference type="AlphaFoldDB" id="A0A8X7C9T4"/>
<evidence type="ECO:0000313" key="2">
    <source>
        <dbReference type="EMBL" id="GFY61320.1"/>
    </source>
</evidence>
<accession>A0A8X7C9T4</accession>
<organism evidence="2 3">
    <name type="scientific">Trichonephila inaurata madagascariensis</name>
    <dbReference type="NCBI Taxonomy" id="2747483"/>
    <lineage>
        <taxon>Eukaryota</taxon>
        <taxon>Metazoa</taxon>
        <taxon>Ecdysozoa</taxon>
        <taxon>Arthropoda</taxon>
        <taxon>Chelicerata</taxon>
        <taxon>Arachnida</taxon>
        <taxon>Araneae</taxon>
        <taxon>Araneomorphae</taxon>
        <taxon>Entelegynae</taxon>
        <taxon>Araneoidea</taxon>
        <taxon>Nephilidae</taxon>
        <taxon>Trichonephila</taxon>
        <taxon>Trichonephila inaurata</taxon>
    </lineage>
</organism>